<feature type="transmembrane region" description="Helical" evidence="1">
    <location>
        <begin position="48"/>
        <end position="77"/>
    </location>
</feature>
<keyword evidence="1" id="KW-0472">Membrane</keyword>
<protein>
    <recommendedName>
        <fullName evidence="4">DMT family transporter</fullName>
    </recommendedName>
</protein>
<organism evidence="2 3">
    <name type="scientific">Actinomadura vinacea</name>
    <dbReference type="NCBI Taxonomy" id="115336"/>
    <lineage>
        <taxon>Bacteria</taxon>
        <taxon>Bacillati</taxon>
        <taxon>Actinomycetota</taxon>
        <taxon>Actinomycetes</taxon>
        <taxon>Streptosporangiales</taxon>
        <taxon>Thermomonosporaceae</taxon>
        <taxon>Actinomadura</taxon>
    </lineage>
</organism>
<dbReference type="RefSeq" id="WP_344592325.1">
    <property type="nucleotide sequence ID" value="NZ_BAAARW010000020.1"/>
</dbReference>
<dbReference type="SUPFAM" id="SSF103481">
    <property type="entry name" value="Multidrug resistance efflux transporter EmrE"/>
    <property type="match status" value="1"/>
</dbReference>
<dbReference type="EMBL" id="BAAARW010000020">
    <property type="protein sequence ID" value="GAA2431874.1"/>
    <property type="molecule type" value="Genomic_DNA"/>
</dbReference>
<evidence type="ECO:0000313" key="3">
    <source>
        <dbReference type="Proteomes" id="UP001501231"/>
    </source>
</evidence>
<comment type="caution">
    <text evidence="2">The sequence shown here is derived from an EMBL/GenBank/DDBJ whole genome shotgun (WGS) entry which is preliminary data.</text>
</comment>
<feature type="transmembrane region" description="Helical" evidence="1">
    <location>
        <begin position="254"/>
        <end position="274"/>
    </location>
</feature>
<name>A0ABN3JJA6_9ACTN</name>
<reference evidence="2 3" key="1">
    <citation type="journal article" date="2019" name="Int. J. Syst. Evol. Microbiol.">
        <title>The Global Catalogue of Microorganisms (GCM) 10K type strain sequencing project: providing services to taxonomists for standard genome sequencing and annotation.</title>
        <authorList>
            <consortium name="The Broad Institute Genomics Platform"/>
            <consortium name="The Broad Institute Genome Sequencing Center for Infectious Disease"/>
            <person name="Wu L."/>
            <person name="Ma J."/>
        </authorList>
    </citation>
    <scope>NUCLEOTIDE SEQUENCE [LARGE SCALE GENOMIC DNA]</scope>
    <source>
        <strain evidence="2 3">JCM 3325</strain>
    </source>
</reference>
<dbReference type="Proteomes" id="UP001501231">
    <property type="component" value="Unassembled WGS sequence"/>
</dbReference>
<feature type="transmembrane region" description="Helical" evidence="1">
    <location>
        <begin position="286"/>
        <end position="305"/>
    </location>
</feature>
<keyword evidence="1" id="KW-1133">Transmembrane helix</keyword>
<dbReference type="InterPro" id="IPR037185">
    <property type="entry name" value="EmrE-like"/>
</dbReference>
<evidence type="ECO:0000256" key="1">
    <source>
        <dbReference type="SAM" id="Phobius"/>
    </source>
</evidence>
<gene>
    <name evidence="2" type="ORF">GCM10010191_52160</name>
</gene>
<feature type="transmembrane region" description="Helical" evidence="1">
    <location>
        <begin position="311"/>
        <end position="329"/>
    </location>
</feature>
<feature type="transmembrane region" description="Helical" evidence="1">
    <location>
        <begin position="145"/>
        <end position="163"/>
    </location>
</feature>
<feature type="transmembrane region" description="Helical" evidence="1">
    <location>
        <begin position="119"/>
        <end position="138"/>
    </location>
</feature>
<evidence type="ECO:0008006" key="4">
    <source>
        <dbReference type="Google" id="ProtNLM"/>
    </source>
</evidence>
<keyword evidence="1" id="KW-0812">Transmembrane</keyword>
<sequence length="341" mass="36144">MDRERPLRVLPAGLRRLSGSPFSDLSAENMKILATVVVANLVTKAKNYFLVAVGVISSVGPIKVALVAMVVGFSVNYWVYRPALRCGWYVWRTVLLLGVNLGVNNVAVLYTFYWIRPQTVAPLGFLCTVVFVIGADIVRDARKRNFSTAIWPILALPGIWALMSDSADGGDGANFSPGPGIPILGHEIPGWILGVGTVIITAATYAFSQKRLEALDRDLKGKISTLSAIPALAILAVGASFMDGGWKVMTSEDWSGLLICAGAGLVAGLSNVLVIKAYERGLRAGAVAMLSPLMTLAGILMGSLVEMTAPGPLGWLGIVLIFVASYGATKYQGRSKTSGSD</sequence>
<feature type="transmembrane region" description="Helical" evidence="1">
    <location>
        <begin position="219"/>
        <end position="242"/>
    </location>
</feature>
<keyword evidence="3" id="KW-1185">Reference proteome</keyword>
<accession>A0ABN3JJA6</accession>
<feature type="transmembrane region" description="Helical" evidence="1">
    <location>
        <begin position="188"/>
        <end position="207"/>
    </location>
</feature>
<evidence type="ECO:0000313" key="2">
    <source>
        <dbReference type="EMBL" id="GAA2431874.1"/>
    </source>
</evidence>
<proteinExistence type="predicted"/>
<feature type="transmembrane region" description="Helical" evidence="1">
    <location>
        <begin position="89"/>
        <end position="113"/>
    </location>
</feature>